<gene>
    <name evidence="1" type="ORF">H6G81_28995</name>
</gene>
<comment type="caution">
    <text evidence="1">The sequence shown here is derived from an EMBL/GenBank/DDBJ whole genome shotgun (WGS) entry which is preliminary data.</text>
</comment>
<reference evidence="1 2" key="1">
    <citation type="journal article" date="2020" name="ISME J.">
        <title>Comparative genomics reveals insights into cyanobacterial evolution and habitat adaptation.</title>
        <authorList>
            <person name="Chen M.Y."/>
            <person name="Teng W.K."/>
            <person name="Zhao L."/>
            <person name="Hu C.X."/>
            <person name="Zhou Y.K."/>
            <person name="Han B.P."/>
            <person name="Song L.R."/>
            <person name="Shu W.S."/>
        </authorList>
    </citation>
    <scope>NUCLEOTIDE SEQUENCE [LARGE SCALE GENOMIC DNA]</scope>
    <source>
        <strain evidence="1 2">FACHB-248</strain>
    </source>
</reference>
<evidence type="ECO:0000313" key="2">
    <source>
        <dbReference type="Proteomes" id="UP000660380"/>
    </source>
</evidence>
<proteinExistence type="predicted"/>
<accession>A0ABR8GYE9</accession>
<sequence>MSSIHPSENTIASLETILDSIKTGNYELFLTVGDADYKTGISKEMFDSVSSQLAPRMPEGYNITYFGNLKQGKYQIYLWKLSFADGGDEFVARMATNGNKVSGILIT</sequence>
<keyword evidence="2" id="KW-1185">Reference proteome</keyword>
<dbReference type="EMBL" id="JACJTA010000094">
    <property type="protein sequence ID" value="MBD2608448.1"/>
    <property type="molecule type" value="Genomic_DNA"/>
</dbReference>
<evidence type="ECO:0000313" key="1">
    <source>
        <dbReference type="EMBL" id="MBD2608448.1"/>
    </source>
</evidence>
<dbReference type="RefSeq" id="WP_029635950.1">
    <property type="nucleotide sequence ID" value="NZ_JACJTA010000094.1"/>
</dbReference>
<dbReference type="Proteomes" id="UP000660380">
    <property type="component" value="Unassembled WGS sequence"/>
</dbReference>
<protein>
    <submittedName>
        <fullName evidence="1">Uncharacterized protein</fullName>
    </submittedName>
</protein>
<name>A0ABR8GYE9_9CYAN</name>
<organism evidence="1 2">
    <name type="scientific">Scytonema hofmannii FACHB-248</name>
    <dbReference type="NCBI Taxonomy" id="1842502"/>
    <lineage>
        <taxon>Bacteria</taxon>
        <taxon>Bacillati</taxon>
        <taxon>Cyanobacteriota</taxon>
        <taxon>Cyanophyceae</taxon>
        <taxon>Nostocales</taxon>
        <taxon>Scytonemataceae</taxon>
        <taxon>Scytonema</taxon>
    </lineage>
</organism>